<dbReference type="InterPro" id="IPR004045">
    <property type="entry name" value="Glutathione_S-Trfase_N"/>
</dbReference>
<reference evidence="2 3" key="1">
    <citation type="journal article" date="2016" name="Nat. Commun.">
        <title>Thousands of microbial genomes shed light on interconnected biogeochemical processes in an aquifer system.</title>
        <authorList>
            <person name="Anantharaman K."/>
            <person name="Brown C.T."/>
            <person name="Hug L.A."/>
            <person name="Sharon I."/>
            <person name="Castelle C.J."/>
            <person name="Probst A.J."/>
            <person name="Thomas B.C."/>
            <person name="Singh A."/>
            <person name="Wilkins M.J."/>
            <person name="Karaoz U."/>
            <person name="Brodie E.L."/>
            <person name="Williams K.H."/>
            <person name="Hubbard S.S."/>
            <person name="Banfield J.F."/>
        </authorList>
    </citation>
    <scope>NUCLEOTIDE SEQUENCE [LARGE SCALE GENOMIC DNA]</scope>
</reference>
<comment type="caution">
    <text evidence="2">The sequence shown here is derived from an EMBL/GenBank/DDBJ whole genome shotgun (WGS) entry which is preliminary data.</text>
</comment>
<dbReference type="EMBL" id="MFKO01000002">
    <property type="protein sequence ID" value="OGG41945.1"/>
    <property type="molecule type" value="Genomic_DNA"/>
</dbReference>
<dbReference type="PANTHER" id="PTHR45288:SF1">
    <property type="entry name" value="THIOREDOXIN FAMILY PROTEIN"/>
    <property type="match status" value="1"/>
</dbReference>
<dbReference type="PROSITE" id="PS50404">
    <property type="entry name" value="GST_NTER"/>
    <property type="match status" value="1"/>
</dbReference>
<dbReference type="STRING" id="1798475.A2837_01925"/>
<dbReference type="Gene3D" id="3.40.30.10">
    <property type="entry name" value="Glutaredoxin"/>
    <property type="match status" value="1"/>
</dbReference>
<gene>
    <name evidence="2" type="ORF">A2837_01925</name>
</gene>
<protein>
    <recommendedName>
        <fullName evidence="1">GST N-terminal domain-containing protein</fullName>
    </recommendedName>
</protein>
<dbReference type="PANTHER" id="PTHR45288">
    <property type="entry name" value="THIOREDOXIN FAMILY PROTEIN"/>
    <property type="match status" value="1"/>
</dbReference>
<dbReference type="AlphaFoldDB" id="A0A1F6BYB5"/>
<dbReference type="Pfam" id="PF13417">
    <property type="entry name" value="GST_N_3"/>
    <property type="match status" value="1"/>
</dbReference>
<feature type="domain" description="GST N-terminal" evidence="1">
    <location>
        <begin position="1"/>
        <end position="79"/>
    </location>
</feature>
<dbReference type="SUPFAM" id="SSF52833">
    <property type="entry name" value="Thioredoxin-like"/>
    <property type="match status" value="1"/>
</dbReference>
<dbReference type="InterPro" id="IPR036249">
    <property type="entry name" value="Thioredoxin-like_sf"/>
</dbReference>
<proteinExistence type="predicted"/>
<evidence type="ECO:0000313" key="2">
    <source>
        <dbReference type="EMBL" id="OGG41945.1"/>
    </source>
</evidence>
<sequence>MLTLYLQPFCHYCERVLRFISEHELSVHTKDISREASVATELIALGGKRQVPYLIDETAGVSMYESADIIEYLKTHYVH</sequence>
<name>A0A1F6BYB5_9BACT</name>
<organism evidence="2 3">
    <name type="scientific">Candidatus Kaiserbacteria bacterium RIFCSPHIGHO2_01_FULL_46_22</name>
    <dbReference type="NCBI Taxonomy" id="1798475"/>
    <lineage>
        <taxon>Bacteria</taxon>
        <taxon>Candidatus Kaiseribacteriota</taxon>
    </lineage>
</organism>
<accession>A0A1F6BYB5</accession>
<dbReference type="PROSITE" id="PS51354">
    <property type="entry name" value="GLUTAREDOXIN_2"/>
    <property type="match status" value="1"/>
</dbReference>
<dbReference type="Proteomes" id="UP000176322">
    <property type="component" value="Unassembled WGS sequence"/>
</dbReference>
<evidence type="ECO:0000259" key="1">
    <source>
        <dbReference type="PROSITE" id="PS50404"/>
    </source>
</evidence>
<evidence type="ECO:0000313" key="3">
    <source>
        <dbReference type="Proteomes" id="UP000176322"/>
    </source>
</evidence>